<evidence type="ECO:0000256" key="1">
    <source>
        <dbReference type="ARBA" id="ARBA00000032"/>
    </source>
</evidence>
<reference evidence="9 10" key="1">
    <citation type="submission" date="2017-03" db="EMBL/GenBank/DDBJ databases">
        <authorList>
            <person name="Afonso C.L."/>
            <person name="Miller P.J."/>
            <person name="Scott M.A."/>
            <person name="Spackman E."/>
            <person name="Goraichik I."/>
            <person name="Dimitrov K.M."/>
            <person name="Suarez D.L."/>
            <person name="Swayne D.E."/>
        </authorList>
    </citation>
    <scope>NUCLEOTIDE SEQUENCE [LARGE SCALE GENOMIC DNA]</scope>
    <source>
        <strain evidence="9 10">DNF00076</strain>
    </source>
</reference>
<feature type="binding site" evidence="6">
    <location>
        <position position="116"/>
    </location>
    <ligand>
        <name>Fe cation</name>
        <dbReference type="ChEBI" id="CHEBI:24875"/>
        <label>2</label>
    </ligand>
</feature>
<keyword evidence="3 7" id="KW-0732">Signal</keyword>
<evidence type="ECO:0000256" key="7">
    <source>
        <dbReference type="SAM" id="SignalP"/>
    </source>
</evidence>
<gene>
    <name evidence="9" type="ORF">BFS16_12380</name>
</gene>
<evidence type="ECO:0000313" key="9">
    <source>
        <dbReference type="EMBL" id="PNP91092.1"/>
    </source>
</evidence>
<dbReference type="InterPro" id="IPR029052">
    <property type="entry name" value="Metallo-depent_PP-like"/>
</dbReference>
<sequence length="317" mass="36411">MKMNKFFKQILFVVTLLFSFISSQAQTPADWKQMKADVNLYWVNDMGRNGYYDQKTIAQLMGTMAETVGPEAVIAVGDIHHFNGVQSVTDPLWMTNYELIYSHPELMCFWYPVLGNHEYRGNTQAVLDYAHVSRRWAMPARYYTKVFEGDGCTVRIVFLDTTPLISKYRKNTETYPDAHLQNLEQELAWLDSTLTAAHEDWVICVGHHPIYAQTSKSDKERADMQKYLLPVLQRHSNVAVYGCGHIHNFQYIKKKSDKINYWVNSAAALSRPVQPTDGTRWCDGSTGFTVISANKQQLTLYAINKEGKILYTLPVKK</sequence>
<dbReference type="PANTHER" id="PTHR10161">
    <property type="entry name" value="TARTRATE-RESISTANT ACID PHOSPHATASE TYPE 5"/>
    <property type="match status" value="1"/>
</dbReference>
<evidence type="ECO:0000259" key="8">
    <source>
        <dbReference type="Pfam" id="PF00149"/>
    </source>
</evidence>
<feature type="signal peptide" evidence="7">
    <location>
        <begin position="1"/>
        <end position="25"/>
    </location>
</feature>
<protein>
    <recommendedName>
        <fullName evidence="2 5">acid phosphatase</fullName>
        <ecNumber evidence="2 5">3.1.3.2</ecNumber>
    </recommendedName>
</protein>
<dbReference type="EMBL" id="NBAX01000018">
    <property type="protein sequence ID" value="PNP91092.1"/>
    <property type="molecule type" value="Genomic_DNA"/>
</dbReference>
<evidence type="ECO:0000256" key="5">
    <source>
        <dbReference type="PIRNR" id="PIRNR000898"/>
    </source>
</evidence>
<evidence type="ECO:0000256" key="6">
    <source>
        <dbReference type="PIRSR" id="PIRSR000898-1"/>
    </source>
</evidence>
<feature type="binding site" evidence="6">
    <location>
        <position position="245"/>
    </location>
    <ligand>
        <name>Fe cation</name>
        <dbReference type="ChEBI" id="CHEBI:24875"/>
        <label>2</label>
    </ligand>
</feature>
<dbReference type="Pfam" id="PF00149">
    <property type="entry name" value="Metallophos"/>
    <property type="match status" value="1"/>
</dbReference>
<comment type="cofactor">
    <cofactor evidence="6">
        <name>Fe cation</name>
        <dbReference type="ChEBI" id="CHEBI:24875"/>
    </cofactor>
    <text evidence="6">Binds 2 iron ions per subunit.</text>
</comment>
<feature type="binding site" evidence="6">
    <location>
        <position position="45"/>
    </location>
    <ligand>
        <name>Fe cation</name>
        <dbReference type="ChEBI" id="CHEBI:24875"/>
        <label>1</label>
    </ligand>
</feature>
<evidence type="ECO:0000256" key="4">
    <source>
        <dbReference type="ARBA" id="ARBA00022801"/>
    </source>
</evidence>
<keyword evidence="5 6" id="KW-0408">Iron</keyword>
<dbReference type="PIRSF" id="PIRSF000898">
    <property type="entry name" value="Acid_Ptase_5"/>
    <property type="match status" value="1"/>
</dbReference>
<feature type="binding site" evidence="6">
    <location>
        <position position="78"/>
    </location>
    <ligand>
        <name>Fe cation</name>
        <dbReference type="ChEBI" id="CHEBI:24875"/>
        <label>1</label>
    </ligand>
</feature>
<evidence type="ECO:0000256" key="2">
    <source>
        <dbReference type="ARBA" id="ARBA00012646"/>
    </source>
</evidence>
<evidence type="ECO:0000313" key="10">
    <source>
        <dbReference type="Proteomes" id="UP000236634"/>
    </source>
</evidence>
<keyword evidence="4 5" id="KW-0378">Hydrolase</keyword>
<accession>A0A2K0X9A5</accession>
<dbReference type="InterPro" id="IPR004843">
    <property type="entry name" value="Calcineurin-like_PHP"/>
</dbReference>
<comment type="caution">
    <text evidence="9">The sequence shown here is derived from an EMBL/GenBank/DDBJ whole genome shotgun (WGS) entry which is preliminary data.</text>
</comment>
<dbReference type="SUPFAM" id="SSF56300">
    <property type="entry name" value="Metallo-dependent phosphatases"/>
    <property type="match status" value="1"/>
</dbReference>
<dbReference type="InterPro" id="IPR051558">
    <property type="entry name" value="Metallophosphoesterase_PAP"/>
</dbReference>
<organism evidence="9 10">
    <name type="scientific">Hoylesella timonensis</name>
    <dbReference type="NCBI Taxonomy" id="386414"/>
    <lineage>
        <taxon>Bacteria</taxon>
        <taxon>Pseudomonadati</taxon>
        <taxon>Bacteroidota</taxon>
        <taxon>Bacteroidia</taxon>
        <taxon>Bacteroidales</taxon>
        <taxon>Prevotellaceae</taxon>
        <taxon>Hoylesella</taxon>
    </lineage>
</organism>
<name>A0A2K0X9A5_9BACT</name>
<dbReference type="PANTHER" id="PTHR10161:SF14">
    <property type="entry name" value="TARTRATE-RESISTANT ACID PHOSPHATASE TYPE 5"/>
    <property type="match status" value="1"/>
</dbReference>
<dbReference type="EC" id="3.1.3.2" evidence="2 5"/>
<feature type="domain" description="Calcineurin-like phosphoesterase" evidence="8">
    <location>
        <begin position="43"/>
        <end position="248"/>
    </location>
</feature>
<feature type="binding site" evidence="6">
    <location>
        <position position="207"/>
    </location>
    <ligand>
        <name>Fe cation</name>
        <dbReference type="ChEBI" id="CHEBI:24875"/>
        <label>2</label>
    </ligand>
</feature>
<keyword evidence="6" id="KW-0479">Metal-binding</keyword>
<dbReference type="Gene3D" id="3.60.21.10">
    <property type="match status" value="1"/>
</dbReference>
<dbReference type="GO" id="GO:0046872">
    <property type="term" value="F:metal ion binding"/>
    <property type="evidence" value="ECO:0007669"/>
    <property type="project" value="UniProtKB-KW"/>
</dbReference>
<proteinExistence type="predicted"/>
<feature type="chain" id="PRO_5014423510" description="acid phosphatase" evidence="7">
    <location>
        <begin position="26"/>
        <end position="317"/>
    </location>
</feature>
<evidence type="ECO:0000256" key="3">
    <source>
        <dbReference type="ARBA" id="ARBA00022729"/>
    </source>
</evidence>
<dbReference type="Proteomes" id="UP000236634">
    <property type="component" value="Unassembled WGS sequence"/>
</dbReference>
<dbReference type="GO" id="GO:0003993">
    <property type="term" value="F:acid phosphatase activity"/>
    <property type="evidence" value="ECO:0007669"/>
    <property type="project" value="UniProtKB-UniRule"/>
</dbReference>
<dbReference type="InterPro" id="IPR024927">
    <property type="entry name" value="Acid_PPase"/>
</dbReference>
<feature type="binding site" evidence="6">
    <location>
        <position position="78"/>
    </location>
    <ligand>
        <name>Fe cation</name>
        <dbReference type="ChEBI" id="CHEBI:24875"/>
        <label>2</label>
    </ligand>
</feature>
<feature type="binding site" evidence="6">
    <location>
        <position position="247"/>
    </location>
    <ligand>
        <name>Fe cation</name>
        <dbReference type="ChEBI" id="CHEBI:24875"/>
        <label>1</label>
    </ligand>
</feature>
<comment type="catalytic activity">
    <reaction evidence="1 5">
        <text>a phosphate monoester + H2O = an alcohol + phosphate</text>
        <dbReference type="Rhea" id="RHEA:15017"/>
        <dbReference type="ChEBI" id="CHEBI:15377"/>
        <dbReference type="ChEBI" id="CHEBI:30879"/>
        <dbReference type="ChEBI" id="CHEBI:43474"/>
        <dbReference type="ChEBI" id="CHEBI:67140"/>
        <dbReference type="EC" id="3.1.3.2"/>
    </reaction>
</comment>
<dbReference type="AlphaFoldDB" id="A0A2K0X9A5"/>